<evidence type="ECO:0000313" key="1">
    <source>
        <dbReference type="EMBL" id="EWY97327.1"/>
    </source>
</evidence>
<sequence length="138" mass="14987">MRARIRRTTFHSLQIQYVVLGVSRTEIRIIQILAGLSICLAAAVNGNLIGGSAPVSDLMFGYVFVYVTGNGEGQESIFLAASKGNDALFWTELNEGQPILKSTKGTRGVRDPFLIRAAEGDKFYLIATDLHVAGNWLG</sequence>
<dbReference type="HOGENOM" id="CLU_1855345_0_0_1"/>
<dbReference type="InterPro" id="IPR023296">
    <property type="entry name" value="Glyco_hydro_beta-prop_sf"/>
</dbReference>
<gene>
    <name evidence="1" type="ORF">FOYG_02185</name>
</gene>
<organism evidence="1 2">
    <name type="scientific">Fusarium oxysporum NRRL 32931</name>
    <dbReference type="NCBI Taxonomy" id="660029"/>
    <lineage>
        <taxon>Eukaryota</taxon>
        <taxon>Fungi</taxon>
        <taxon>Dikarya</taxon>
        <taxon>Ascomycota</taxon>
        <taxon>Pezizomycotina</taxon>
        <taxon>Sordariomycetes</taxon>
        <taxon>Hypocreomycetidae</taxon>
        <taxon>Hypocreales</taxon>
        <taxon>Nectriaceae</taxon>
        <taxon>Fusarium</taxon>
        <taxon>Fusarium oxysporum species complex</taxon>
    </lineage>
</organism>
<accession>W9IRM1</accession>
<dbReference type="Gene3D" id="2.115.10.20">
    <property type="entry name" value="Glycosyl hydrolase domain, family 43"/>
    <property type="match status" value="1"/>
</dbReference>
<name>W9IRM1_FUSOX</name>
<protein>
    <submittedName>
        <fullName evidence="1">Uncharacterized protein</fullName>
    </submittedName>
</protein>
<reference evidence="1 2" key="1">
    <citation type="submission" date="2011-06" db="EMBL/GenBank/DDBJ databases">
        <title>The Genome Sequence of Fusarium oxysporum FOSC 3-a.</title>
        <authorList>
            <consortium name="The Broad Institute Genome Sequencing Platform"/>
            <person name="Ma L.-J."/>
            <person name="Gale L.R."/>
            <person name="Schwartz D.C."/>
            <person name="Zhou S."/>
            <person name="Corby-Kistler H."/>
            <person name="Young S.K."/>
            <person name="Zeng Q."/>
            <person name="Gargeya S."/>
            <person name="Fitzgerald M."/>
            <person name="Haas B."/>
            <person name="Abouelleil A."/>
            <person name="Alvarado L."/>
            <person name="Arachchi H.M."/>
            <person name="Berlin A."/>
            <person name="Brown A."/>
            <person name="Chapman S.B."/>
            <person name="Chen Z."/>
            <person name="Dunbar C."/>
            <person name="Freedman E."/>
            <person name="Gearin G."/>
            <person name="Gellesch M."/>
            <person name="Goldberg J."/>
            <person name="Griggs A."/>
            <person name="Gujja S."/>
            <person name="Heiman D."/>
            <person name="Howarth C."/>
            <person name="Larson L."/>
            <person name="Lui A."/>
            <person name="MacDonald P.J.P."/>
            <person name="Mehta T."/>
            <person name="Montmayeur A."/>
            <person name="Murphy C."/>
            <person name="Neiman D."/>
            <person name="Pearson M."/>
            <person name="Priest M."/>
            <person name="Roberts A."/>
            <person name="Saif S."/>
            <person name="Shea T."/>
            <person name="Shenoy N."/>
            <person name="Sisk P."/>
            <person name="Stolte C."/>
            <person name="Sykes S."/>
            <person name="Wortman J."/>
            <person name="Nusbaum C."/>
            <person name="Birren B."/>
        </authorList>
    </citation>
    <scope>NUCLEOTIDE SEQUENCE [LARGE SCALE GENOMIC DNA]</scope>
    <source>
        <strain evidence="2">FOSC 3-a</strain>
    </source>
</reference>
<dbReference type="Proteomes" id="UP000030753">
    <property type="component" value="Unassembled WGS sequence"/>
</dbReference>
<proteinExistence type="predicted"/>
<dbReference type="EMBL" id="JH717840">
    <property type="protein sequence ID" value="EWY97327.1"/>
    <property type="molecule type" value="Genomic_DNA"/>
</dbReference>
<evidence type="ECO:0000313" key="2">
    <source>
        <dbReference type="Proteomes" id="UP000030753"/>
    </source>
</evidence>
<dbReference type="AlphaFoldDB" id="W9IRM1"/>